<dbReference type="EC" id="2.1.1.137" evidence="4"/>
<evidence type="ECO:0000256" key="6">
    <source>
        <dbReference type="ARBA" id="ARBA00047941"/>
    </source>
</evidence>
<accession>V6IYY6</accession>
<evidence type="ECO:0000256" key="8">
    <source>
        <dbReference type="ARBA" id="ARBA00048428"/>
    </source>
</evidence>
<keyword evidence="2" id="KW-0949">S-adenosyl-L-methionine</keyword>
<dbReference type="AlphaFoldDB" id="V6IYY6"/>
<comment type="catalytic activity">
    <reaction evidence="6">
        <text>arsenic triglutathione + [thioredoxin]-dithiol + S-adenosyl-L-methionine + 2 H2O = methylarsonous acid + [thioredoxin]-disulfide + 3 glutathione + S-adenosyl-L-homocysteine + H(+)</text>
        <dbReference type="Rhea" id="RHEA:69460"/>
        <dbReference type="Rhea" id="RHEA-COMP:10698"/>
        <dbReference type="Rhea" id="RHEA-COMP:10700"/>
        <dbReference type="ChEBI" id="CHEBI:15377"/>
        <dbReference type="ChEBI" id="CHEBI:15378"/>
        <dbReference type="ChEBI" id="CHEBI:17826"/>
        <dbReference type="ChEBI" id="CHEBI:29950"/>
        <dbReference type="ChEBI" id="CHEBI:50058"/>
        <dbReference type="ChEBI" id="CHEBI:57856"/>
        <dbReference type="ChEBI" id="CHEBI:57925"/>
        <dbReference type="ChEBI" id="CHEBI:59789"/>
        <dbReference type="ChEBI" id="CHEBI:183640"/>
        <dbReference type="EC" id="2.1.1.137"/>
    </reaction>
</comment>
<keyword evidence="11" id="KW-1185">Reference proteome</keyword>
<keyword evidence="1 10" id="KW-0808">Transferase</keyword>
<feature type="domain" description="Methyltransferase" evidence="9">
    <location>
        <begin position="81"/>
        <end position="228"/>
    </location>
</feature>
<gene>
    <name evidence="10" type="primary">arsM</name>
    <name evidence="10" type="ORF">P343_07545</name>
</gene>
<name>V6IYY6_9BACL</name>
<dbReference type="PANTHER" id="PTHR43675:SF8">
    <property type="entry name" value="ARSENITE METHYLTRANSFERASE"/>
    <property type="match status" value="1"/>
</dbReference>
<dbReference type="Proteomes" id="UP000018296">
    <property type="component" value="Unassembled WGS sequence"/>
</dbReference>
<protein>
    <recommendedName>
        <fullName evidence="5">Arsenite methyltransferase</fullName>
        <ecNumber evidence="4">2.1.1.137</ecNumber>
    </recommendedName>
</protein>
<dbReference type="STRING" id="1395513.P343_07545"/>
<comment type="catalytic activity">
    <reaction evidence="8">
        <text>arsenic triglutathione + 3 [thioredoxin]-dithiol + 3 S-adenosyl-L-methionine = trimethylarsine + 3 [thioredoxin]-disulfide + 3 glutathione + 3 S-adenosyl-L-homocysteine + 3 H(+)</text>
        <dbReference type="Rhea" id="RHEA:69432"/>
        <dbReference type="Rhea" id="RHEA-COMP:10698"/>
        <dbReference type="Rhea" id="RHEA-COMP:10700"/>
        <dbReference type="ChEBI" id="CHEBI:15378"/>
        <dbReference type="ChEBI" id="CHEBI:27130"/>
        <dbReference type="ChEBI" id="CHEBI:29950"/>
        <dbReference type="ChEBI" id="CHEBI:50058"/>
        <dbReference type="ChEBI" id="CHEBI:57856"/>
        <dbReference type="ChEBI" id="CHEBI:57925"/>
        <dbReference type="ChEBI" id="CHEBI:59789"/>
        <dbReference type="ChEBI" id="CHEBI:183640"/>
        <dbReference type="EC" id="2.1.1.137"/>
    </reaction>
</comment>
<comment type="catalytic activity">
    <reaction evidence="7">
        <text>arsenic triglutathione + 2 [thioredoxin]-dithiol + 2 S-adenosyl-L-methionine + H2O = dimethylarsinous acid + 2 [thioredoxin]-disulfide + 3 glutathione + 2 S-adenosyl-L-homocysteine + 2 H(+)</text>
        <dbReference type="Rhea" id="RHEA:69464"/>
        <dbReference type="Rhea" id="RHEA-COMP:10698"/>
        <dbReference type="Rhea" id="RHEA-COMP:10700"/>
        <dbReference type="ChEBI" id="CHEBI:15377"/>
        <dbReference type="ChEBI" id="CHEBI:15378"/>
        <dbReference type="ChEBI" id="CHEBI:23808"/>
        <dbReference type="ChEBI" id="CHEBI:29950"/>
        <dbReference type="ChEBI" id="CHEBI:50058"/>
        <dbReference type="ChEBI" id="CHEBI:57856"/>
        <dbReference type="ChEBI" id="CHEBI:57925"/>
        <dbReference type="ChEBI" id="CHEBI:59789"/>
        <dbReference type="ChEBI" id="CHEBI:183640"/>
        <dbReference type="EC" id="2.1.1.137"/>
    </reaction>
</comment>
<evidence type="ECO:0000256" key="5">
    <source>
        <dbReference type="ARBA" id="ARBA00034545"/>
    </source>
</evidence>
<evidence type="ECO:0000313" key="11">
    <source>
        <dbReference type="Proteomes" id="UP000018296"/>
    </source>
</evidence>
<sequence>MTISNDKIRQNVRNRYKRIALQDVSASSCGCSSEVGCCDTQADRNSVSEQLGYSAEELKSVPEGANLGLGCGNPQAIASLKSGESVLDLGSGGGFDCFLAARQVGETGQVVGVDMTPEMVSRARQNAEKGNFTNVDFRLGEIEHLPVADQSTDVILSNCVINLSPDKTQVFKEAFRVLKEGGRLAISDVVLTAELPAEIKNDLEVSYSGCISGASSIADLQNMLEQNGFTQIEIKPKDESKAFIKEWIPGANIEKYIVSSTIQAVK</sequence>
<dbReference type="Pfam" id="PF13847">
    <property type="entry name" value="Methyltransf_31"/>
    <property type="match status" value="1"/>
</dbReference>
<dbReference type="InterPro" id="IPR025714">
    <property type="entry name" value="Methyltranfer_dom"/>
</dbReference>
<dbReference type="SUPFAM" id="SSF53335">
    <property type="entry name" value="S-adenosyl-L-methionine-dependent methyltransferases"/>
    <property type="match status" value="1"/>
</dbReference>
<evidence type="ECO:0000313" key="10">
    <source>
        <dbReference type="EMBL" id="EST12011.1"/>
    </source>
</evidence>
<proteinExistence type="inferred from homology"/>
<evidence type="ECO:0000256" key="2">
    <source>
        <dbReference type="ARBA" id="ARBA00022691"/>
    </source>
</evidence>
<comment type="caution">
    <text evidence="10">The sequence shown here is derived from an EMBL/GenBank/DDBJ whole genome shotgun (WGS) entry which is preliminary data.</text>
</comment>
<evidence type="ECO:0000259" key="9">
    <source>
        <dbReference type="Pfam" id="PF13847"/>
    </source>
</evidence>
<dbReference type="EMBL" id="AWTC01000006">
    <property type="protein sequence ID" value="EST12011.1"/>
    <property type="molecule type" value="Genomic_DNA"/>
</dbReference>
<dbReference type="GO" id="GO:0030791">
    <property type="term" value="F:arsenite methyltransferase activity"/>
    <property type="evidence" value="ECO:0007669"/>
    <property type="project" value="UniProtKB-EC"/>
</dbReference>
<organism evidence="10 11">
    <name type="scientific">Sporolactobacillus laevolacticus DSM 442</name>
    <dbReference type="NCBI Taxonomy" id="1395513"/>
    <lineage>
        <taxon>Bacteria</taxon>
        <taxon>Bacillati</taxon>
        <taxon>Bacillota</taxon>
        <taxon>Bacilli</taxon>
        <taxon>Bacillales</taxon>
        <taxon>Sporolactobacillaceae</taxon>
        <taxon>Sporolactobacillus</taxon>
    </lineage>
</organism>
<dbReference type="OrthoDB" id="43862at2"/>
<dbReference type="PATRIC" id="fig|1395513.3.peg.1535"/>
<evidence type="ECO:0000256" key="7">
    <source>
        <dbReference type="ARBA" id="ARBA00047943"/>
    </source>
</evidence>
<dbReference type="eggNOG" id="COG2226">
    <property type="taxonomic scope" value="Bacteria"/>
</dbReference>
<dbReference type="RefSeq" id="WP_023509783.1">
    <property type="nucleotide sequence ID" value="NZ_AWTC01000006.1"/>
</dbReference>
<dbReference type="PANTHER" id="PTHR43675">
    <property type="entry name" value="ARSENITE METHYLTRANSFERASE"/>
    <property type="match status" value="1"/>
</dbReference>
<evidence type="ECO:0000256" key="3">
    <source>
        <dbReference type="ARBA" id="ARBA00034487"/>
    </source>
</evidence>
<dbReference type="NCBIfam" id="NF008823">
    <property type="entry name" value="PRK11873.1"/>
    <property type="match status" value="1"/>
</dbReference>
<dbReference type="CDD" id="cd02440">
    <property type="entry name" value="AdoMet_MTases"/>
    <property type="match status" value="1"/>
</dbReference>
<evidence type="ECO:0000256" key="1">
    <source>
        <dbReference type="ARBA" id="ARBA00022679"/>
    </source>
</evidence>
<evidence type="ECO:0000256" key="4">
    <source>
        <dbReference type="ARBA" id="ARBA00034521"/>
    </source>
</evidence>
<reference evidence="10 11" key="1">
    <citation type="journal article" date="2013" name="Genome Announc.">
        <title>Genome Sequence of Sporolactobacillus laevolacticus DSM442, an Efficient Polymer-Grade D-Lactate Producer from Agricultural Waste Cottonseed as a Nitrogen Source.</title>
        <authorList>
            <person name="Wang H."/>
            <person name="Wang L."/>
            <person name="Ju J."/>
            <person name="Yu B."/>
            <person name="Ma Y."/>
        </authorList>
    </citation>
    <scope>NUCLEOTIDE SEQUENCE [LARGE SCALE GENOMIC DNA]</scope>
    <source>
        <strain evidence="10 11">DSM 442</strain>
    </source>
</reference>
<dbReference type="InterPro" id="IPR029063">
    <property type="entry name" value="SAM-dependent_MTases_sf"/>
</dbReference>
<dbReference type="GO" id="GO:0032259">
    <property type="term" value="P:methylation"/>
    <property type="evidence" value="ECO:0007669"/>
    <property type="project" value="UniProtKB-KW"/>
</dbReference>
<dbReference type="Gene3D" id="3.40.50.150">
    <property type="entry name" value="Vaccinia Virus protein VP39"/>
    <property type="match status" value="1"/>
</dbReference>
<keyword evidence="10" id="KW-0489">Methyltransferase</keyword>
<dbReference type="InterPro" id="IPR026669">
    <property type="entry name" value="Arsenite_MeTrfase-like"/>
</dbReference>
<comment type="similarity">
    <text evidence="3">Belongs to the methyltransferase superfamily. Arsenite methyltransferase family.</text>
</comment>